<evidence type="ECO:0000256" key="4">
    <source>
        <dbReference type="ARBA" id="ARBA00022989"/>
    </source>
</evidence>
<evidence type="ECO:0000256" key="7">
    <source>
        <dbReference type="SAM" id="Phobius"/>
    </source>
</evidence>
<evidence type="ECO:0000313" key="9">
    <source>
        <dbReference type="EMBL" id="KAB7504976.1"/>
    </source>
</evidence>
<comment type="caution">
    <text evidence="9">The sequence shown here is derived from an EMBL/GenBank/DDBJ whole genome shotgun (WGS) entry which is preliminary data.</text>
</comment>
<feature type="compositionally biased region" description="Basic and acidic residues" evidence="6">
    <location>
        <begin position="509"/>
        <end position="526"/>
    </location>
</feature>
<name>A0A5N5TE85_9CRUS</name>
<evidence type="ECO:0000256" key="3">
    <source>
        <dbReference type="ARBA" id="ARBA00022692"/>
    </source>
</evidence>
<dbReference type="Pfam" id="PF04893">
    <property type="entry name" value="Yip1"/>
    <property type="match status" value="1"/>
</dbReference>
<reference evidence="9 10" key="1">
    <citation type="journal article" date="2019" name="PLoS Biol.">
        <title>Sex chromosomes control vertical transmission of feminizing Wolbachia symbionts in an isopod.</title>
        <authorList>
            <person name="Becking T."/>
            <person name="Chebbi M.A."/>
            <person name="Giraud I."/>
            <person name="Moumen B."/>
            <person name="Laverre T."/>
            <person name="Caubet Y."/>
            <person name="Peccoud J."/>
            <person name="Gilbert C."/>
            <person name="Cordaux R."/>
        </authorList>
    </citation>
    <scope>NUCLEOTIDE SEQUENCE [LARGE SCALE GENOMIC DNA]</scope>
    <source>
        <strain evidence="9">ANa2</strain>
        <tissue evidence="9">Whole body excluding digestive tract and cuticle</tissue>
    </source>
</reference>
<gene>
    <name evidence="9" type="primary">YIPF1</name>
    <name evidence="9" type="ORF">Anas_09137</name>
</gene>
<feature type="transmembrane region" description="Helical" evidence="7">
    <location>
        <begin position="379"/>
        <end position="402"/>
    </location>
</feature>
<keyword evidence="5 7" id="KW-0472">Membrane</keyword>
<evidence type="ECO:0000256" key="5">
    <source>
        <dbReference type="ARBA" id="ARBA00023136"/>
    </source>
</evidence>
<feature type="compositionally biased region" description="Basic and acidic residues" evidence="6">
    <location>
        <begin position="553"/>
        <end position="581"/>
    </location>
</feature>
<feature type="compositionally biased region" description="Basic and acidic residues" evidence="6">
    <location>
        <begin position="607"/>
        <end position="645"/>
    </location>
</feature>
<feature type="transmembrane region" description="Helical" evidence="7">
    <location>
        <begin position="441"/>
        <end position="465"/>
    </location>
</feature>
<feature type="region of interest" description="Disordered" evidence="6">
    <location>
        <begin position="509"/>
        <end position="686"/>
    </location>
</feature>
<evidence type="ECO:0000259" key="8">
    <source>
        <dbReference type="Pfam" id="PF04893"/>
    </source>
</evidence>
<feature type="transmembrane region" description="Helical" evidence="7">
    <location>
        <begin position="309"/>
        <end position="327"/>
    </location>
</feature>
<evidence type="ECO:0000256" key="2">
    <source>
        <dbReference type="ARBA" id="ARBA00010596"/>
    </source>
</evidence>
<dbReference type="OrthoDB" id="10256463at2759"/>
<keyword evidence="10" id="KW-1185">Reference proteome</keyword>
<dbReference type="EMBL" id="SEYY01002054">
    <property type="protein sequence ID" value="KAB7504976.1"/>
    <property type="molecule type" value="Genomic_DNA"/>
</dbReference>
<evidence type="ECO:0000313" key="10">
    <source>
        <dbReference type="Proteomes" id="UP000326759"/>
    </source>
</evidence>
<dbReference type="PANTHER" id="PTHR12822">
    <property type="entry name" value="PROTEIN YIPF"/>
    <property type="match status" value="1"/>
</dbReference>
<dbReference type="GO" id="GO:0016020">
    <property type="term" value="C:membrane"/>
    <property type="evidence" value="ECO:0007669"/>
    <property type="project" value="UniProtKB-SubCell"/>
</dbReference>
<dbReference type="AlphaFoldDB" id="A0A5N5TE85"/>
<feature type="transmembrane region" description="Helical" evidence="7">
    <location>
        <begin position="408"/>
        <end position="429"/>
    </location>
</feature>
<dbReference type="PANTHER" id="PTHR12822:SF2">
    <property type="entry name" value="PROTEIN YIPF"/>
    <property type="match status" value="1"/>
</dbReference>
<dbReference type="GO" id="GO:0016192">
    <property type="term" value="P:vesicle-mediated transport"/>
    <property type="evidence" value="ECO:0007669"/>
    <property type="project" value="InterPro"/>
</dbReference>
<dbReference type="InterPro" id="IPR006977">
    <property type="entry name" value="Yip1_dom"/>
</dbReference>
<evidence type="ECO:0000256" key="6">
    <source>
        <dbReference type="SAM" id="MobiDB-lite"/>
    </source>
</evidence>
<keyword evidence="4 7" id="KW-1133">Transmembrane helix</keyword>
<accession>A0A5N5TE85</accession>
<keyword evidence="3 7" id="KW-0812">Transmembrane</keyword>
<dbReference type="GO" id="GO:0005794">
    <property type="term" value="C:Golgi apparatus"/>
    <property type="evidence" value="ECO:0007669"/>
    <property type="project" value="InterPro"/>
</dbReference>
<sequence length="686" mass="77342">MASKNHKYTLLNVQNEDSEIDLQFQDFDQQPTSSSNNREGFSQNQAVYFNSFADTGDDDQEQKLCPMKAYKISSELCYTCISIHSGLQQNLGSLDCVEYWIIVCIQLSHEQCTRNNWENIGENVIPLKEPCCTIIWKHLKEKNICSGIFSNIFLSKGSLYPPKLRSVYEETLLKPLTRAKDLQRVALISRSLNFDTSEKFYGMDKRHNNPLLHSSMIAIDAVARSQGGGALPLQCHMSCDDDASDSSQLLDEDDAGEPPKSGHSFWTFEFYQQFFDVDSKQVGDRIIWSMIPKPGVNFLKSYIRPNPDLYGPFWICVTLVFSTAISGNLSNYLQSKNPDRWKYDFHLVTLATSCIFTYAMFVPILIWGVLIWRSSKSSLTLLELICLYGYSLAIFVPVSLLWMIPLLWLKWCLGIVASVLSGSVLVRTIQPALSHEAKKIAFSLAVLVLVLHAVLAIGFMLYFFYPPSSSGVNITEASTNNSVSNSVADSKIQKGIEMESQDKIVKKLEEQNLPISKDKKHERSENLENANGKPTTNSEKSTKLNNLNLNDNENNKESIKIIQDKELPQQKATKEESKSKSVIESASLVKEEESKGKPVPQSMSLVKEIKDEDIESKKTSRQEAQNVKEKISFNTKEVRDEKLEETSNEGISSNASAALKHPSDVNHTPYRKRPIAMTGIQEKSII</sequence>
<comment type="subcellular location">
    <subcellularLocation>
        <location evidence="1">Membrane</location>
        <topology evidence="1">Multi-pass membrane protein</topology>
    </subcellularLocation>
</comment>
<feature type="domain" description="Yip1" evidence="8">
    <location>
        <begin position="288"/>
        <end position="456"/>
    </location>
</feature>
<organism evidence="9 10">
    <name type="scientific">Armadillidium nasatum</name>
    <dbReference type="NCBI Taxonomy" id="96803"/>
    <lineage>
        <taxon>Eukaryota</taxon>
        <taxon>Metazoa</taxon>
        <taxon>Ecdysozoa</taxon>
        <taxon>Arthropoda</taxon>
        <taxon>Crustacea</taxon>
        <taxon>Multicrustacea</taxon>
        <taxon>Malacostraca</taxon>
        <taxon>Eumalacostraca</taxon>
        <taxon>Peracarida</taxon>
        <taxon>Isopoda</taxon>
        <taxon>Oniscidea</taxon>
        <taxon>Crinocheta</taxon>
        <taxon>Armadillidiidae</taxon>
        <taxon>Armadillidium</taxon>
    </lineage>
</organism>
<dbReference type="InterPro" id="IPR039765">
    <property type="entry name" value="Yip5/YIPF1/YIPF2"/>
</dbReference>
<feature type="transmembrane region" description="Helical" evidence="7">
    <location>
        <begin position="347"/>
        <end position="372"/>
    </location>
</feature>
<dbReference type="Proteomes" id="UP000326759">
    <property type="component" value="Unassembled WGS sequence"/>
</dbReference>
<feature type="compositionally biased region" description="Polar residues" evidence="6">
    <location>
        <begin position="527"/>
        <end position="536"/>
    </location>
</feature>
<evidence type="ECO:0000256" key="1">
    <source>
        <dbReference type="ARBA" id="ARBA00004141"/>
    </source>
</evidence>
<feature type="compositionally biased region" description="Low complexity" evidence="6">
    <location>
        <begin position="537"/>
        <end position="552"/>
    </location>
</feature>
<proteinExistence type="inferred from homology"/>
<comment type="similarity">
    <text evidence="2">Belongs to the YIP1 family.</text>
</comment>
<dbReference type="GO" id="GO:0031267">
    <property type="term" value="F:small GTPase binding"/>
    <property type="evidence" value="ECO:0007669"/>
    <property type="project" value="InterPro"/>
</dbReference>
<protein>
    <submittedName>
        <fullName evidence="9">Protein YIPF1</fullName>
    </submittedName>
</protein>